<dbReference type="EMBL" id="BLYI01000069">
    <property type="protein sequence ID" value="GFO86587.1"/>
    <property type="molecule type" value="Genomic_DNA"/>
</dbReference>
<comment type="caution">
    <text evidence="1">The sequence shown here is derived from an EMBL/GenBank/DDBJ whole genome shotgun (WGS) entry which is preliminary data.</text>
</comment>
<protein>
    <submittedName>
        <fullName evidence="1">Uncharacterized protein</fullName>
    </submittedName>
</protein>
<keyword evidence="2" id="KW-1185">Reference proteome</keyword>
<dbReference type="Proteomes" id="UP000613208">
    <property type="component" value="Unassembled WGS sequence"/>
</dbReference>
<name>A0A916VF97_9FIRM</name>
<organism evidence="1 2">
    <name type="scientific">Anaerostipes butyraticus</name>
    <dbReference type="NCBI Taxonomy" id="645466"/>
    <lineage>
        <taxon>Bacteria</taxon>
        <taxon>Bacillati</taxon>
        <taxon>Bacillota</taxon>
        <taxon>Clostridia</taxon>
        <taxon>Lachnospirales</taxon>
        <taxon>Lachnospiraceae</taxon>
        <taxon>Anaerostipes</taxon>
    </lineage>
</organism>
<reference evidence="1" key="1">
    <citation type="submission" date="2020-06" db="EMBL/GenBank/DDBJ databases">
        <title>Characterization of fructooligosaccharide metabolism and fructooligosaccharide-degrading enzymes in human commensal butyrate producers.</title>
        <authorList>
            <person name="Tanno H."/>
            <person name="Fujii T."/>
            <person name="Hirano K."/>
            <person name="Maeno S."/>
            <person name="Tonozuka T."/>
            <person name="Sakamoto M."/>
            <person name="Ohkuma M."/>
            <person name="Tochio T."/>
            <person name="Endo A."/>
        </authorList>
    </citation>
    <scope>NUCLEOTIDE SEQUENCE</scope>
    <source>
        <strain evidence="1">JCM 17466</strain>
    </source>
</reference>
<dbReference type="AlphaFoldDB" id="A0A916VF97"/>
<proteinExistence type="predicted"/>
<gene>
    <name evidence="1" type="ORF">ANBU17_29340</name>
</gene>
<accession>A0A916VF97</accession>
<evidence type="ECO:0000313" key="1">
    <source>
        <dbReference type="EMBL" id="GFO86587.1"/>
    </source>
</evidence>
<evidence type="ECO:0000313" key="2">
    <source>
        <dbReference type="Proteomes" id="UP000613208"/>
    </source>
</evidence>
<sequence>MLKHIIPFITEKLYLKVNLEKTAVCHISKVKYLGYGFYTTGWITTAGTRT</sequence>